<dbReference type="CDD" id="cd00383">
    <property type="entry name" value="trans_reg_C"/>
    <property type="match status" value="1"/>
</dbReference>
<dbReference type="InterPro" id="IPR016032">
    <property type="entry name" value="Sig_transdc_resp-reg_C-effctor"/>
</dbReference>
<dbReference type="EMBL" id="AVBH01000037">
    <property type="protein sequence ID" value="KGO98994.1"/>
    <property type="molecule type" value="Genomic_DNA"/>
</dbReference>
<feature type="region of interest" description="Disordered" evidence="3">
    <location>
        <begin position="94"/>
        <end position="114"/>
    </location>
</feature>
<keyword evidence="1 2" id="KW-0238">DNA-binding</keyword>
<evidence type="ECO:0000256" key="3">
    <source>
        <dbReference type="SAM" id="MobiDB-lite"/>
    </source>
</evidence>
<gene>
    <name evidence="6" type="ORF">N791_12590</name>
</gene>
<evidence type="ECO:0000256" key="4">
    <source>
        <dbReference type="SAM" id="Phobius"/>
    </source>
</evidence>
<keyword evidence="4" id="KW-1133">Transmembrane helix</keyword>
<dbReference type="InterPro" id="IPR001867">
    <property type="entry name" value="OmpR/PhoB-type_DNA-bd"/>
</dbReference>
<keyword evidence="4" id="KW-0812">Transmembrane</keyword>
<dbReference type="Gene3D" id="1.10.10.10">
    <property type="entry name" value="Winged helix-like DNA-binding domain superfamily/Winged helix DNA-binding domain"/>
    <property type="match status" value="1"/>
</dbReference>
<sequence>MLRVADVIVDLECRELERDAGTVELQQRVFDLLLVLLREPCVLHTRAELFERVWPGVVVEDASLSQAVWLLRRALGEERRHWIRTVPKRGYLFEPPSPPRPVDTSRPAPARRAGGRRHRRALGLAVAGAAAALLMAVATVAVKPGPGRLEEGTVAVAMLQVEGKAAGSRWPALLLQAWLEWKMSTLPEVELVDAAWLAADAAVAEPHVVLLSSGTSASGTHYVRARLDTRDGPRQLELRGEEAAVPRMVDALSRQITGLLLPERATEPWPGLQVDAGIAREYVDAWEAYAHDDMASAAQSLEAVLRKAPGFGLAELQLAQVRATQGQTRLAGHHIARARRLLRPVGRDSERVMAVGEMSLDPARATQAEAAMEELAREYPGRLSRAGDALLLAREVPAGAAAPRLWRSCPGTPGAGTD</sequence>
<dbReference type="eggNOG" id="COG3710">
    <property type="taxonomic scope" value="Bacteria"/>
</dbReference>
<dbReference type="GO" id="GO:0003677">
    <property type="term" value="F:DNA binding"/>
    <property type="evidence" value="ECO:0007669"/>
    <property type="project" value="UniProtKB-UniRule"/>
</dbReference>
<organism evidence="6 7">
    <name type="scientific">Lysobacter defluvii IMMIB APB-9 = DSM 18482</name>
    <dbReference type="NCBI Taxonomy" id="1385515"/>
    <lineage>
        <taxon>Bacteria</taxon>
        <taxon>Pseudomonadati</taxon>
        <taxon>Pseudomonadota</taxon>
        <taxon>Gammaproteobacteria</taxon>
        <taxon>Lysobacterales</taxon>
        <taxon>Lysobacteraceae</taxon>
        <taxon>Novilysobacter</taxon>
    </lineage>
</organism>
<dbReference type="Proteomes" id="UP000030003">
    <property type="component" value="Unassembled WGS sequence"/>
</dbReference>
<dbReference type="GO" id="GO:0000160">
    <property type="term" value="P:phosphorelay signal transduction system"/>
    <property type="evidence" value="ECO:0007669"/>
    <property type="project" value="InterPro"/>
</dbReference>
<keyword evidence="7" id="KW-1185">Reference proteome</keyword>
<keyword evidence="4" id="KW-0472">Membrane</keyword>
<name>A0A0A0M9V0_9GAMM</name>
<dbReference type="SMART" id="SM00862">
    <property type="entry name" value="Trans_reg_C"/>
    <property type="match status" value="1"/>
</dbReference>
<dbReference type="SUPFAM" id="SSF46894">
    <property type="entry name" value="C-terminal effector domain of the bipartite response regulators"/>
    <property type="match status" value="1"/>
</dbReference>
<dbReference type="GO" id="GO:0006355">
    <property type="term" value="P:regulation of DNA-templated transcription"/>
    <property type="evidence" value="ECO:0007669"/>
    <property type="project" value="InterPro"/>
</dbReference>
<evidence type="ECO:0000313" key="6">
    <source>
        <dbReference type="EMBL" id="KGO98994.1"/>
    </source>
</evidence>
<accession>A0A0A0M9V0</accession>
<dbReference type="STRING" id="1385515.GCA_000423325_01541"/>
<feature type="transmembrane region" description="Helical" evidence="4">
    <location>
        <begin position="121"/>
        <end position="142"/>
    </location>
</feature>
<reference evidence="6 7" key="1">
    <citation type="submission" date="2013-08" db="EMBL/GenBank/DDBJ databases">
        <title>Genomic analysis of Lysobacter defluvii.</title>
        <authorList>
            <person name="Wang Q."/>
            <person name="Wang G."/>
        </authorList>
    </citation>
    <scope>NUCLEOTIDE SEQUENCE [LARGE SCALE GENOMIC DNA]</scope>
    <source>
        <strain evidence="6 7">IMMIB APB-9</strain>
    </source>
</reference>
<dbReference type="Pfam" id="PF00486">
    <property type="entry name" value="Trans_reg_C"/>
    <property type="match status" value="1"/>
</dbReference>
<evidence type="ECO:0000259" key="5">
    <source>
        <dbReference type="PROSITE" id="PS51755"/>
    </source>
</evidence>
<evidence type="ECO:0000256" key="2">
    <source>
        <dbReference type="PROSITE-ProRule" id="PRU01091"/>
    </source>
</evidence>
<comment type="caution">
    <text evidence="6">The sequence shown here is derived from an EMBL/GenBank/DDBJ whole genome shotgun (WGS) entry which is preliminary data.</text>
</comment>
<evidence type="ECO:0000313" key="7">
    <source>
        <dbReference type="Proteomes" id="UP000030003"/>
    </source>
</evidence>
<feature type="DNA-binding region" description="OmpR/PhoB-type" evidence="2">
    <location>
        <begin position="1"/>
        <end position="95"/>
    </location>
</feature>
<dbReference type="InterPro" id="IPR036388">
    <property type="entry name" value="WH-like_DNA-bd_sf"/>
</dbReference>
<evidence type="ECO:0000256" key="1">
    <source>
        <dbReference type="ARBA" id="ARBA00023125"/>
    </source>
</evidence>
<proteinExistence type="predicted"/>
<protein>
    <recommendedName>
        <fullName evidence="5">OmpR/PhoB-type domain-containing protein</fullName>
    </recommendedName>
</protein>
<dbReference type="PROSITE" id="PS51755">
    <property type="entry name" value="OMPR_PHOB"/>
    <property type="match status" value="1"/>
</dbReference>
<dbReference type="AlphaFoldDB" id="A0A0A0M9V0"/>
<feature type="domain" description="OmpR/PhoB-type" evidence="5">
    <location>
        <begin position="1"/>
        <end position="95"/>
    </location>
</feature>